<dbReference type="PANTHER" id="PTHR43124">
    <property type="entry name" value="PURINE EFFLUX PUMP PBUE"/>
    <property type="match status" value="1"/>
</dbReference>
<reference evidence="7 8" key="1">
    <citation type="journal article" date="2019" name="Emerg. Microbes Infect.">
        <title>Comprehensive subspecies identification of 175 nontuberculous mycobacteria species based on 7547 genomic profiles.</title>
        <authorList>
            <person name="Matsumoto Y."/>
            <person name="Kinjo T."/>
            <person name="Motooka D."/>
            <person name="Nabeya D."/>
            <person name="Jung N."/>
            <person name="Uechi K."/>
            <person name="Horii T."/>
            <person name="Iida T."/>
            <person name="Fujita J."/>
            <person name="Nakamura S."/>
        </authorList>
    </citation>
    <scope>NUCLEOTIDE SEQUENCE [LARGE SCALE GENOMIC DNA]</scope>
    <source>
        <strain evidence="7 8">JCM 18538</strain>
    </source>
</reference>
<evidence type="ECO:0008006" key="9">
    <source>
        <dbReference type="Google" id="ProtNLM"/>
    </source>
</evidence>
<feature type="transmembrane region" description="Helical" evidence="6">
    <location>
        <begin position="345"/>
        <end position="364"/>
    </location>
</feature>
<feature type="transmembrane region" description="Helical" evidence="6">
    <location>
        <begin position="258"/>
        <end position="276"/>
    </location>
</feature>
<dbReference type="Pfam" id="PF07690">
    <property type="entry name" value="MFS_1"/>
    <property type="match status" value="1"/>
</dbReference>
<keyword evidence="2" id="KW-1003">Cell membrane</keyword>
<evidence type="ECO:0000256" key="2">
    <source>
        <dbReference type="ARBA" id="ARBA00022475"/>
    </source>
</evidence>
<evidence type="ECO:0000256" key="3">
    <source>
        <dbReference type="ARBA" id="ARBA00022692"/>
    </source>
</evidence>
<organism evidence="7 8">
    <name type="scientific">Mycolicibacterium arabiense</name>
    <dbReference type="NCBI Taxonomy" id="1286181"/>
    <lineage>
        <taxon>Bacteria</taxon>
        <taxon>Bacillati</taxon>
        <taxon>Actinomycetota</taxon>
        <taxon>Actinomycetes</taxon>
        <taxon>Mycobacteriales</taxon>
        <taxon>Mycobacteriaceae</taxon>
        <taxon>Mycolicibacterium</taxon>
    </lineage>
</organism>
<dbReference type="KEGG" id="marz:MARA_14700"/>
<keyword evidence="4 6" id="KW-1133">Transmembrane helix</keyword>
<accession>A0A7I7RTR1</accession>
<evidence type="ECO:0000256" key="1">
    <source>
        <dbReference type="ARBA" id="ARBA00004651"/>
    </source>
</evidence>
<keyword evidence="3 6" id="KW-0812">Transmembrane</keyword>
<dbReference type="Gene3D" id="1.20.1250.20">
    <property type="entry name" value="MFS general substrate transporter like domains"/>
    <property type="match status" value="1"/>
</dbReference>
<dbReference type="Proteomes" id="UP000467428">
    <property type="component" value="Chromosome"/>
</dbReference>
<dbReference type="EMBL" id="AP022593">
    <property type="protein sequence ID" value="BBY48002.1"/>
    <property type="molecule type" value="Genomic_DNA"/>
</dbReference>
<feature type="transmembrane region" description="Helical" evidence="6">
    <location>
        <begin position="233"/>
        <end position="251"/>
    </location>
</feature>
<name>A0A7I7RTR1_9MYCO</name>
<feature type="transmembrane region" description="Helical" evidence="6">
    <location>
        <begin position="316"/>
        <end position="339"/>
    </location>
</feature>
<keyword evidence="5 6" id="KW-0472">Membrane</keyword>
<evidence type="ECO:0000256" key="4">
    <source>
        <dbReference type="ARBA" id="ARBA00022989"/>
    </source>
</evidence>
<feature type="transmembrane region" description="Helical" evidence="6">
    <location>
        <begin position="90"/>
        <end position="114"/>
    </location>
</feature>
<dbReference type="InterPro" id="IPR036259">
    <property type="entry name" value="MFS_trans_sf"/>
</dbReference>
<geneLocation type="plasmid" evidence="8">
    <name>pjcm18538 dna</name>
</geneLocation>
<dbReference type="GO" id="GO:0022857">
    <property type="term" value="F:transmembrane transporter activity"/>
    <property type="evidence" value="ECO:0007669"/>
    <property type="project" value="InterPro"/>
</dbReference>
<feature type="transmembrane region" description="Helical" evidence="6">
    <location>
        <begin position="282"/>
        <end position="304"/>
    </location>
</feature>
<evidence type="ECO:0000313" key="7">
    <source>
        <dbReference type="EMBL" id="BBY48002.1"/>
    </source>
</evidence>
<feature type="transmembrane region" description="Helical" evidence="6">
    <location>
        <begin position="153"/>
        <end position="172"/>
    </location>
</feature>
<evidence type="ECO:0000256" key="5">
    <source>
        <dbReference type="ARBA" id="ARBA00023136"/>
    </source>
</evidence>
<dbReference type="InterPro" id="IPR050189">
    <property type="entry name" value="MFS_Efflux_Transporters"/>
</dbReference>
<evidence type="ECO:0000313" key="8">
    <source>
        <dbReference type="Proteomes" id="UP000467428"/>
    </source>
</evidence>
<feature type="transmembrane region" description="Helical" evidence="6">
    <location>
        <begin position="193"/>
        <end position="213"/>
    </location>
</feature>
<evidence type="ECO:0000256" key="6">
    <source>
        <dbReference type="SAM" id="Phobius"/>
    </source>
</evidence>
<dbReference type="InterPro" id="IPR011701">
    <property type="entry name" value="MFS"/>
</dbReference>
<dbReference type="GO" id="GO:0005886">
    <property type="term" value="C:plasma membrane"/>
    <property type="evidence" value="ECO:0007669"/>
    <property type="project" value="UniProtKB-SubCell"/>
</dbReference>
<feature type="transmembrane region" description="Helical" evidence="6">
    <location>
        <begin position="30"/>
        <end position="53"/>
    </location>
</feature>
<feature type="transmembrane region" description="Helical" evidence="6">
    <location>
        <begin position="126"/>
        <end position="147"/>
    </location>
</feature>
<proteinExistence type="predicted"/>
<protein>
    <recommendedName>
        <fullName evidence="9">MFS transporter</fullName>
    </recommendedName>
</protein>
<keyword evidence="8" id="KW-1185">Reference proteome</keyword>
<dbReference type="PANTHER" id="PTHR43124:SF3">
    <property type="entry name" value="CHLORAMPHENICOL EFFLUX PUMP RV0191"/>
    <property type="match status" value="1"/>
</dbReference>
<gene>
    <name evidence="7" type="ORF">MARA_14700</name>
</gene>
<feature type="transmembrane region" description="Helical" evidence="6">
    <location>
        <begin position="65"/>
        <end position="84"/>
    </location>
</feature>
<sequence length="382" mass="37750">MVFGTCFIAATYGLVRLAYGLFLPDVQRDLGLGAAGAGYVSSGSSLAYCAAALAGFRLGGRRPRALVVAATATACLGVFGMAAATSIPVFAGFAILSSAGAGFASPALVTIVARNVGPDRHDSAQTAVNAGTGPGLVAAGVLALIMLPQWRASWVLVGVVTAAIAVAVLAADRASTVDAPATQRLSMGWARRHLTAITAAVLFGAGSSAVWTYGRSLLVEVGGGSQGDTVTAWILLGVGGTAVIATARLLAKSTPTGAWMLTCALVTCAVTALAIAPGRTFVVVTACLVFGWAFVAATSALIAWTTGIDPANAAAGTAMLFVALIFGQAAGAAALGYAISLAGYPTAFIAAAVLTASAVAVAALDRRRPAGVSSRTAVGTAS</sequence>
<comment type="subcellular location">
    <subcellularLocation>
        <location evidence="1">Cell membrane</location>
        <topology evidence="1">Multi-pass membrane protein</topology>
    </subcellularLocation>
</comment>
<dbReference type="AlphaFoldDB" id="A0A7I7RTR1"/>
<dbReference type="SUPFAM" id="SSF103473">
    <property type="entry name" value="MFS general substrate transporter"/>
    <property type="match status" value="1"/>
</dbReference>